<evidence type="ECO:0008006" key="3">
    <source>
        <dbReference type="Google" id="ProtNLM"/>
    </source>
</evidence>
<sequence>MKLDINKLFAAADRTVMLDYDEGVGLERADIVSTIGPAHACLKVSGTENGILIEGSIEQKLLVQCYRCLKPFEYALKAEVDEDISFSDDDDNILSGDKKYIDMGEVLRSSIYLSLPMRFECSENCEGLDIEREIEDEEDESDCHGVDPRFAVLKRYFEKD</sequence>
<dbReference type="EMBL" id="FQVH01000014">
    <property type="protein sequence ID" value="SHF21077.1"/>
    <property type="molecule type" value="Genomic_DNA"/>
</dbReference>
<dbReference type="InterPro" id="IPR003772">
    <property type="entry name" value="YceD"/>
</dbReference>
<accession>A0A1M4ZTB7</accession>
<dbReference type="RefSeq" id="WP_073343486.1">
    <property type="nucleotide sequence ID" value="NZ_FQVH01000014.1"/>
</dbReference>
<dbReference type="AlphaFoldDB" id="A0A1M4ZTB7"/>
<dbReference type="Pfam" id="PF02620">
    <property type="entry name" value="YceD"/>
    <property type="match status" value="1"/>
</dbReference>
<evidence type="ECO:0000313" key="2">
    <source>
        <dbReference type="Proteomes" id="UP000184088"/>
    </source>
</evidence>
<name>A0A1M4ZTB7_9THEO</name>
<keyword evidence="2" id="KW-1185">Reference proteome</keyword>
<proteinExistence type="predicted"/>
<evidence type="ECO:0000313" key="1">
    <source>
        <dbReference type="EMBL" id="SHF21077.1"/>
    </source>
</evidence>
<reference evidence="1 2" key="1">
    <citation type="submission" date="2016-11" db="EMBL/GenBank/DDBJ databases">
        <authorList>
            <person name="Jaros S."/>
            <person name="Januszkiewicz K."/>
            <person name="Wedrychowicz H."/>
        </authorList>
    </citation>
    <scope>NUCLEOTIDE SEQUENCE [LARGE SCALE GENOMIC DNA]</scope>
    <source>
        <strain evidence="1 2">DSM 17918</strain>
    </source>
</reference>
<protein>
    <recommendedName>
        <fullName evidence="3">DUF177 domain-containing protein</fullName>
    </recommendedName>
</protein>
<gene>
    <name evidence="1" type="ORF">SAMN02746089_01496</name>
</gene>
<dbReference type="Proteomes" id="UP000184088">
    <property type="component" value="Unassembled WGS sequence"/>
</dbReference>
<dbReference type="OrthoDB" id="9790372at2"/>
<dbReference type="STRING" id="1121256.SAMN02746089_01496"/>
<organism evidence="1 2">
    <name type="scientific">Caldanaerobius fijiensis DSM 17918</name>
    <dbReference type="NCBI Taxonomy" id="1121256"/>
    <lineage>
        <taxon>Bacteria</taxon>
        <taxon>Bacillati</taxon>
        <taxon>Bacillota</taxon>
        <taxon>Clostridia</taxon>
        <taxon>Thermoanaerobacterales</taxon>
        <taxon>Thermoanaerobacteraceae</taxon>
        <taxon>Caldanaerobius</taxon>
    </lineage>
</organism>